<accession>A0A146K4G1</accession>
<sequence>MNNASKYCKWSLEQEVTLMCMIERQKLSYEEIIKQHFPDLSVNQLRNKYYGLIRKKPHLMTDFPAIVRKVTDPLQYKVEQL</sequence>
<feature type="non-terminal residue" evidence="1">
    <location>
        <position position="81"/>
    </location>
</feature>
<proteinExistence type="predicted"/>
<keyword evidence="1" id="KW-0238">DNA-binding</keyword>
<dbReference type="GO" id="GO:0003677">
    <property type="term" value="F:DNA binding"/>
    <property type="evidence" value="ECO:0007669"/>
    <property type="project" value="UniProtKB-KW"/>
</dbReference>
<dbReference type="AlphaFoldDB" id="A0A146K4G1"/>
<gene>
    <name evidence="1" type="ORF">TPC1_16481</name>
</gene>
<reference evidence="1" key="1">
    <citation type="submission" date="2015-07" db="EMBL/GenBank/DDBJ databases">
        <title>Adaptation to a free-living lifestyle via gene acquisitions in the diplomonad Trepomonas sp. PC1.</title>
        <authorList>
            <person name="Xu F."/>
            <person name="Jerlstrom-Hultqvist J."/>
            <person name="Kolisko M."/>
            <person name="Simpson A.G.B."/>
            <person name="Roger A.J."/>
            <person name="Svard S.G."/>
            <person name="Andersson J.O."/>
        </authorList>
    </citation>
    <scope>NUCLEOTIDE SEQUENCE</scope>
    <source>
        <strain evidence="1">PC1</strain>
    </source>
</reference>
<organism evidence="1">
    <name type="scientific">Trepomonas sp. PC1</name>
    <dbReference type="NCBI Taxonomy" id="1076344"/>
    <lineage>
        <taxon>Eukaryota</taxon>
        <taxon>Metamonada</taxon>
        <taxon>Diplomonadida</taxon>
        <taxon>Hexamitidae</taxon>
        <taxon>Hexamitinae</taxon>
        <taxon>Trepomonas</taxon>
    </lineage>
</organism>
<dbReference type="EMBL" id="GDID01004813">
    <property type="protein sequence ID" value="JAP91793.1"/>
    <property type="molecule type" value="Transcribed_RNA"/>
</dbReference>
<evidence type="ECO:0000313" key="1">
    <source>
        <dbReference type="EMBL" id="JAP91793.1"/>
    </source>
</evidence>
<protein>
    <submittedName>
        <fullName evidence="1">Myb-like DNA-binding domain-containing protein</fullName>
    </submittedName>
</protein>
<name>A0A146K4G1_9EUKA</name>